<dbReference type="Pfam" id="PF05719">
    <property type="entry name" value="GPP34"/>
    <property type="match status" value="1"/>
</dbReference>
<feature type="compositionally biased region" description="Gly residues" evidence="5">
    <location>
        <begin position="155"/>
        <end position="176"/>
    </location>
</feature>
<evidence type="ECO:0000256" key="4">
    <source>
        <dbReference type="ARBA" id="ARBA00023136"/>
    </source>
</evidence>
<evidence type="ECO:0000256" key="5">
    <source>
        <dbReference type="SAM" id="MobiDB-lite"/>
    </source>
</evidence>
<evidence type="ECO:0000256" key="1">
    <source>
        <dbReference type="ARBA" id="ARBA00004255"/>
    </source>
</evidence>
<evidence type="ECO:0000313" key="6">
    <source>
        <dbReference type="EMBL" id="WMX45729.1"/>
    </source>
</evidence>
<protein>
    <submittedName>
        <fullName evidence="6">GPP34 family phosphoprotein</fullName>
    </submittedName>
</protein>
<dbReference type="InterPro" id="IPR008628">
    <property type="entry name" value="GPP34-like"/>
</dbReference>
<gene>
    <name evidence="6" type="ORF">RGF97_13915</name>
</gene>
<keyword evidence="2" id="KW-0333">Golgi apparatus</keyword>
<evidence type="ECO:0000313" key="7">
    <source>
        <dbReference type="Proteomes" id="UP001250858"/>
    </source>
</evidence>
<dbReference type="EMBL" id="CP133762">
    <property type="protein sequence ID" value="WMX45729.1"/>
    <property type="molecule type" value="Genomic_DNA"/>
</dbReference>
<proteinExistence type="predicted"/>
<reference evidence="6 7" key="1">
    <citation type="submission" date="2023-09" db="EMBL/GenBank/DDBJ databases">
        <title>Complete genome of Streptomyces roseicoloratus T14.</title>
        <authorList>
            <person name="Bashizi T."/>
            <person name="Kim M.-J."/>
            <person name="Lee G."/>
            <person name="Tagele S.B."/>
            <person name="Shin J.-H."/>
        </authorList>
    </citation>
    <scope>NUCLEOTIDE SEQUENCE [LARGE SCALE GENOMIC DNA]</scope>
    <source>
        <strain evidence="6 7">T14</strain>
    </source>
</reference>
<dbReference type="InterPro" id="IPR038261">
    <property type="entry name" value="GPP34-like_sf"/>
</dbReference>
<sequence>MSAHAQDLALLLLDDTSGRSTVDLGRRHRAVGSALLLDLVRAGRVRVDLPGGAPKDARPVVLDAAPTSDAALDRALSLLTAKDRKLAWAAENIGHACWEPLMERLAERGLVRRQEGRFLGLIKTSSWPAEDTSYEATVVARVRAAVTGDEPANGIGNGNGNGNESGSGGGDGSGGAGPDESTVLLVMILDGIGALSAVLPDEDPRAVAERAGRLVAAHRDRGPWSEAFKGLDTALFTVLFAS</sequence>
<accession>A0ABY9RU56</accession>
<keyword evidence="4" id="KW-0472">Membrane</keyword>
<dbReference type="Proteomes" id="UP001250858">
    <property type="component" value="Chromosome"/>
</dbReference>
<keyword evidence="7" id="KW-1185">Reference proteome</keyword>
<evidence type="ECO:0000256" key="2">
    <source>
        <dbReference type="ARBA" id="ARBA00023034"/>
    </source>
</evidence>
<dbReference type="Gene3D" id="1.10.3630.10">
    <property type="entry name" value="yeast vps74-n-term truncation variant domain like"/>
    <property type="match status" value="1"/>
</dbReference>
<comment type="subcellular location">
    <subcellularLocation>
        <location evidence="1">Golgi apparatus membrane</location>
        <topology evidence="1">Peripheral membrane protein</topology>
        <orientation evidence="1">Cytoplasmic side</orientation>
    </subcellularLocation>
</comment>
<name>A0ABY9RU56_9ACTN</name>
<keyword evidence="3" id="KW-0446">Lipid-binding</keyword>
<dbReference type="RefSeq" id="WP_309548625.1">
    <property type="nucleotide sequence ID" value="NZ_CP133762.1"/>
</dbReference>
<evidence type="ECO:0000256" key="3">
    <source>
        <dbReference type="ARBA" id="ARBA00023121"/>
    </source>
</evidence>
<organism evidence="6 7">
    <name type="scientific">Streptomyces roseicoloratus</name>
    <dbReference type="NCBI Taxonomy" id="2508722"/>
    <lineage>
        <taxon>Bacteria</taxon>
        <taxon>Bacillati</taxon>
        <taxon>Actinomycetota</taxon>
        <taxon>Actinomycetes</taxon>
        <taxon>Kitasatosporales</taxon>
        <taxon>Streptomycetaceae</taxon>
        <taxon>Streptomyces</taxon>
    </lineage>
</organism>
<feature type="region of interest" description="Disordered" evidence="5">
    <location>
        <begin position="149"/>
        <end position="176"/>
    </location>
</feature>